<gene>
    <name evidence="2" type="ORF">DERF_002946</name>
</gene>
<keyword evidence="1" id="KW-1133">Transmembrane helix</keyword>
<keyword evidence="1" id="KW-0472">Membrane</keyword>
<organism evidence="2 3">
    <name type="scientific">Dermatophagoides farinae</name>
    <name type="common">American house dust mite</name>
    <dbReference type="NCBI Taxonomy" id="6954"/>
    <lineage>
        <taxon>Eukaryota</taxon>
        <taxon>Metazoa</taxon>
        <taxon>Ecdysozoa</taxon>
        <taxon>Arthropoda</taxon>
        <taxon>Chelicerata</taxon>
        <taxon>Arachnida</taxon>
        <taxon>Acari</taxon>
        <taxon>Acariformes</taxon>
        <taxon>Sarcoptiformes</taxon>
        <taxon>Astigmata</taxon>
        <taxon>Psoroptidia</taxon>
        <taxon>Analgoidea</taxon>
        <taxon>Pyroglyphidae</taxon>
        <taxon>Dermatophagoidinae</taxon>
        <taxon>Dermatophagoides</taxon>
    </lineage>
</organism>
<feature type="transmembrane region" description="Helical" evidence="1">
    <location>
        <begin position="32"/>
        <end position="53"/>
    </location>
</feature>
<evidence type="ECO:0000313" key="2">
    <source>
        <dbReference type="EMBL" id="KAH9529037.1"/>
    </source>
</evidence>
<reference evidence="2" key="1">
    <citation type="submission" date="2013-05" db="EMBL/GenBank/DDBJ databases">
        <authorList>
            <person name="Yim A.K.Y."/>
            <person name="Chan T.F."/>
            <person name="Ji K.M."/>
            <person name="Liu X.Y."/>
            <person name="Zhou J.W."/>
            <person name="Li R.Q."/>
            <person name="Yang K.Y."/>
            <person name="Li J."/>
            <person name="Li M."/>
            <person name="Law P.T.W."/>
            <person name="Wu Y.L."/>
            <person name="Cai Z.L."/>
            <person name="Qin H."/>
            <person name="Bao Y."/>
            <person name="Leung R.K.K."/>
            <person name="Ng P.K.S."/>
            <person name="Zou J."/>
            <person name="Zhong X.J."/>
            <person name="Ran P.X."/>
            <person name="Zhong N.S."/>
            <person name="Liu Z.G."/>
            <person name="Tsui S.K.W."/>
        </authorList>
    </citation>
    <scope>NUCLEOTIDE SEQUENCE</scope>
    <source>
        <strain evidence="2">Derf</strain>
        <tissue evidence="2">Whole organism</tissue>
    </source>
</reference>
<comment type="caution">
    <text evidence="2">The sequence shown here is derived from an EMBL/GenBank/DDBJ whole genome shotgun (WGS) entry which is preliminary data.</text>
</comment>
<evidence type="ECO:0000256" key="1">
    <source>
        <dbReference type="SAM" id="Phobius"/>
    </source>
</evidence>
<reference evidence="2" key="2">
    <citation type="journal article" date="2022" name="Res Sq">
        <title>Comparative Genomics Reveals Insights into the Divergent Evolution of Astigmatic Mites and Household Pest Adaptations.</title>
        <authorList>
            <person name="Xiong Q."/>
            <person name="Wan A.T.-Y."/>
            <person name="Liu X.-Y."/>
            <person name="Fung C.S.-H."/>
            <person name="Xiao X."/>
            <person name="Malainual N."/>
            <person name="Hou J."/>
            <person name="Wang L."/>
            <person name="Wang M."/>
            <person name="Yang K."/>
            <person name="Cui Y."/>
            <person name="Leung E."/>
            <person name="Nong W."/>
            <person name="Shin S.-K."/>
            <person name="Au S."/>
            <person name="Jeong K.Y."/>
            <person name="Chew F.T."/>
            <person name="Hui J."/>
            <person name="Leung T.F."/>
            <person name="Tungtrongchitr A."/>
            <person name="Zhong N."/>
            <person name="Liu Z."/>
            <person name="Tsui S."/>
        </authorList>
    </citation>
    <scope>NUCLEOTIDE SEQUENCE</scope>
    <source>
        <strain evidence="2">Derf</strain>
        <tissue evidence="2">Whole organism</tissue>
    </source>
</reference>
<sequence>MFHIAQSWLWVLSTCPVASMLFLLQFHLLRLYFIAFNTEIVIREINFIVIFFVTCSKNFRYFLIATFEVADLFSNSKISFLYFGIANSYDKNFTLLIL</sequence>
<dbReference type="Proteomes" id="UP000790347">
    <property type="component" value="Unassembled WGS sequence"/>
</dbReference>
<keyword evidence="3" id="KW-1185">Reference proteome</keyword>
<accession>A0A922IE50</accession>
<dbReference type="EMBL" id="ASGP02000001">
    <property type="protein sequence ID" value="KAH9529037.1"/>
    <property type="molecule type" value="Genomic_DNA"/>
</dbReference>
<proteinExistence type="predicted"/>
<feature type="transmembrane region" description="Helical" evidence="1">
    <location>
        <begin position="7"/>
        <end position="26"/>
    </location>
</feature>
<protein>
    <submittedName>
        <fullName evidence="2">Uncharacterized protein</fullName>
    </submittedName>
</protein>
<keyword evidence="1" id="KW-0812">Transmembrane</keyword>
<name>A0A922IE50_DERFA</name>
<evidence type="ECO:0000313" key="3">
    <source>
        <dbReference type="Proteomes" id="UP000790347"/>
    </source>
</evidence>
<dbReference type="AlphaFoldDB" id="A0A922IE50"/>